<comment type="caution">
    <text evidence="3">The sequence shown here is derived from an EMBL/GenBank/DDBJ whole genome shotgun (WGS) entry which is preliminary data.</text>
</comment>
<organism evidence="3 4">
    <name type="scientific">Limoniibacter endophyticus</name>
    <dbReference type="NCBI Taxonomy" id="1565040"/>
    <lineage>
        <taxon>Bacteria</taxon>
        <taxon>Pseudomonadati</taxon>
        <taxon>Pseudomonadota</taxon>
        <taxon>Alphaproteobacteria</taxon>
        <taxon>Hyphomicrobiales</taxon>
        <taxon>Bartonellaceae</taxon>
        <taxon>Limoniibacter</taxon>
    </lineage>
</organism>
<evidence type="ECO:0000256" key="1">
    <source>
        <dbReference type="SAM" id="SignalP"/>
    </source>
</evidence>
<keyword evidence="1" id="KW-0732">Signal</keyword>
<keyword evidence="4" id="KW-1185">Reference proteome</keyword>
<evidence type="ECO:0000313" key="4">
    <source>
        <dbReference type="Proteomes" id="UP000641137"/>
    </source>
</evidence>
<dbReference type="SUPFAM" id="SSF53850">
    <property type="entry name" value="Periplasmic binding protein-like II"/>
    <property type="match status" value="1"/>
</dbReference>
<dbReference type="PANTHER" id="PTHR31528">
    <property type="entry name" value="4-AMINO-5-HYDROXYMETHYL-2-METHYLPYRIMIDINE PHOSPHATE SYNTHASE THI11-RELATED"/>
    <property type="match status" value="1"/>
</dbReference>
<evidence type="ECO:0000313" key="3">
    <source>
        <dbReference type="EMBL" id="GHC67487.1"/>
    </source>
</evidence>
<dbReference type="PROSITE" id="PS51318">
    <property type="entry name" value="TAT"/>
    <property type="match status" value="1"/>
</dbReference>
<dbReference type="InterPro" id="IPR015168">
    <property type="entry name" value="SsuA/THI5"/>
</dbReference>
<dbReference type="RefSeq" id="WP_189488840.1">
    <property type="nucleotide sequence ID" value="NZ_BMZO01000003.1"/>
</dbReference>
<name>A0A8J3GFK7_9HYPH</name>
<dbReference type="Gene3D" id="3.40.190.10">
    <property type="entry name" value="Periplasmic binding protein-like II"/>
    <property type="match status" value="2"/>
</dbReference>
<feature type="chain" id="PRO_5035170993" description="SsuA/THI5-like domain-containing protein" evidence="1">
    <location>
        <begin position="34"/>
        <end position="340"/>
    </location>
</feature>
<dbReference type="Pfam" id="PF09084">
    <property type="entry name" value="NMT1"/>
    <property type="match status" value="1"/>
</dbReference>
<dbReference type="Proteomes" id="UP000641137">
    <property type="component" value="Unassembled WGS sequence"/>
</dbReference>
<sequence length="340" mass="36945">MTLLTMNRRKFLVGSQAMALGALLPGICSVANAQEPVDMTYLTPFGYIFGFSETLYGDTSGIFRKHGINITIEGGRGSSMAVQQVTAGNALVSRTGGTDMIKAYARDPSIVAIGEIHQRDIFFVISSEEKPISKPEDMVGKTIGIVSAAGATENLLDMMLVAKDLPKAEVRREVVGNAPAAFQLIKQGRIDGFIATNDTVFQLRAAKEPIIAWSTDDVARCPGQVYITSKAQLAEKKDEISRFFAAIYESIETMNATSDKTAVVDSILSKYQLSEASGPDKGVSVLQNTLNNFKRSFDVKLKSVEDAWTSAYDLMVKAELIPALEERNFYDDSARVQALG</sequence>
<reference evidence="3" key="1">
    <citation type="journal article" date="2014" name="Int. J. Syst. Evol. Microbiol.">
        <title>Complete genome sequence of Corynebacterium casei LMG S-19264T (=DSM 44701T), isolated from a smear-ripened cheese.</title>
        <authorList>
            <consortium name="US DOE Joint Genome Institute (JGI-PGF)"/>
            <person name="Walter F."/>
            <person name="Albersmeier A."/>
            <person name="Kalinowski J."/>
            <person name="Ruckert C."/>
        </authorList>
    </citation>
    <scope>NUCLEOTIDE SEQUENCE</scope>
    <source>
        <strain evidence="3">KCTC 42097</strain>
    </source>
</reference>
<proteinExistence type="predicted"/>
<reference evidence="3" key="2">
    <citation type="submission" date="2020-09" db="EMBL/GenBank/DDBJ databases">
        <authorList>
            <person name="Sun Q."/>
            <person name="Kim S."/>
        </authorList>
    </citation>
    <scope>NUCLEOTIDE SEQUENCE</scope>
    <source>
        <strain evidence="3">KCTC 42097</strain>
    </source>
</reference>
<dbReference type="PANTHER" id="PTHR31528:SF15">
    <property type="entry name" value="RIBOFLAVIN-BINDING PROTEIN RIBY"/>
    <property type="match status" value="1"/>
</dbReference>
<evidence type="ECO:0000259" key="2">
    <source>
        <dbReference type="Pfam" id="PF09084"/>
    </source>
</evidence>
<dbReference type="GO" id="GO:0009228">
    <property type="term" value="P:thiamine biosynthetic process"/>
    <property type="evidence" value="ECO:0007669"/>
    <property type="project" value="InterPro"/>
</dbReference>
<dbReference type="EMBL" id="BMZO01000003">
    <property type="protein sequence ID" value="GHC67487.1"/>
    <property type="molecule type" value="Genomic_DNA"/>
</dbReference>
<accession>A0A8J3GFK7</accession>
<feature type="domain" description="SsuA/THI5-like" evidence="2">
    <location>
        <begin position="55"/>
        <end position="256"/>
    </location>
</feature>
<protein>
    <recommendedName>
        <fullName evidence="2">SsuA/THI5-like domain-containing protein</fullName>
    </recommendedName>
</protein>
<dbReference type="AlphaFoldDB" id="A0A8J3GFK7"/>
<dbReference type="InterPro" id="IPR027939">
    <property type="entry name" value="NMT1/THI5"/>
</dbReference>
<gene>
    <name evidence="3" type="ORF">GCM10010136_11580</name>
</gene>
<feature type="signal peptide" evidence="1">
    <location>
        <begin position="1"/>
        <end position="33"/>
    </location>
</feature>
<dbReference type="InterPro" id="IPR006311">
    <property type="entry name" value="TAT_signal"/>
</dbReference>